<keyword evidence="3" id="KW-1185">Reference proteome</keyword>
<dbReference type="AlphaFoldDB" id="A0A7I8VNZ1"/>
<sequence>MSERVAVITGANTGIGFSLAERLLTDERNIQIWLACRNVRKANEAKDMLRRKFPDSFVRIVQLDTSNIGSVLRAAETLKRELRRLDLLYLNAGIMPVTGFDFQRFISNILSKNAFEILSTGEALMKQSDNVTSDGYQETFATNVFGHFVLARKLKELMACSTGAKIIWTSSSNANKRHFDLDDIQHARGKEPYSSSKYLIDLVSVAMNAEFSQSGITSSVVNPGLVLTNMTFSILPIFLWYAVMPILFMLQINEGDAIQAYRSLIELQERHEKTVF</sequence>
<dbReference type="Proteomes" id="UP000549394">
    <property type="component" value="Unassembled WGS sequence"/>
</dbReference>
<proteinExistence type="predicted"/>
<protein>
    <submittedName>
        <fullName evidence="2">DgyrCDS6184</fullName>
    </submittedName>
</protein>
<gene>
    <name evidence="2" type="ORF">DGYR_LOCUS5942</name>
</gene>
<dbReference type="InterPro" id="IPR002347">
    <property type="entry name" value="SDR_fam"/>
</dbReference>
<dbReference type="PRINTS" id="PR00081">
    <property type="entry name" value="GDHRDH"/>
</dbReference>
<dbReference type="GO" id="GO:0016125">
    <property type="term" value="P:sterol metabolic process"/>
    <property type="evidence" value="ECO:0007669"/>
    <property type="project" value="TreeGrafter"/>
</dbReference>
<organism evidence="2 3">
    <name type="scientific">Dimorphilus gyrociliatus</name>
    <dbReference type="NCBI Taxonomy" id="2664684"/>
    <lineage>
        <taxon>Eukaryota</taxon>
        <taxon>Metazoa</taxon>
        <taxon>Spiralia</taxon>
        <taxon>Lophotrochozoa</taxon>
        <taxon>Annelida</taxon>
        <taxon>Polychaeta</taxon>
        <taxon>Polychaeta incertae sedis</taxon>
        <taxon>Dinophilidae</taxon>
        <taxon>Dimorphilus</taxon>
    </lineage>
</organism>
<dbReference type="InterPro" id="IPR036291">
    <property type="entry name" value="NAD(P)-bd_dom_sf"/>
</dbReference>
<dbReference type="PANTHER" id="PTHR44442:SF1">
    <property type="entry name" value="3-KETO-STEROID REDUCTASE_17-BETA-HYDROXYSTEROID DEHYDROGENASE 7"/>
    <property type="match status" value="1"/>
</dbReference>
<keyword evidence="1" id="KW-0812">Transmembrane</keyword>
<keyword evidence="1" id="KW-1133">Transmembrane helix</keyword>
<dbReference type="PANTHER" id="PTHR44442">
    <property type="entry name" value="3-KETO-STEROID REDUCTASE"/>
    <property type="match status" value="1"/>
</dbReference>
<evidence type="ECO:0000313" key="3">
    <source>
        <dbReference type="Proteomes" id="UP000549394"/>
    </source>
</evidence>
<evidence type="ECO:0000256" key="1">
    <source>
        <dbReference type="SAM" id="Phobius"/>
    </source>
</evidence>
<reference evidence="2 3" key="1">
    <citation type="submission" date="2020-08" db="EMBL/GenBank/DDBJ databases">
        <authorList>
            <person name="Hejnol A."/>
        </authorList>
    </citation>
    <scope>NUCLEOTIDE SEQUENCE [LARGE SCALE GENOMIC DNA]</scope>
</reference>
<dbReference type="InterPro" id="IPR052834">
    <property type="entry name" value="3KSR/17beta-HSD"/>
</dbReference>
<evidence type="ECO:0000313" key="2">
    <source>
        <dbReference type="EMBL" id="CAD5117412.1"/>
    </source>
</evidence>
<dbReference type="Gene3D" id="3.40.50.720">
    <property type="entry name" value="NAD(P)-binding Rossmann-like Domain"/>
    <property type="match status" value="1"/>
</dbReference>
<dbReference type="OrthoDB" id="9989144at2759"/>
<accession>A0A7I8VNZ1</accession>
<comment type="caution">
    <text evidence="2">The sequence shown here is derived from an EMBL/GenBank/DDBJ whole genome shotgun (WGS) entry which is preliminary data.</text>
</comment>
<dbReference type="Pfam" id="PF00106">
    <property type="entry name" value="adh_short"/>
    <property type="match status" value="1"/>
</dbReference>
<dbReference type="EMBL" id="CAJFCJ010000007">
    <property type="protein sequence ID" value="CAD5117412.1"/>
    <property type="molecule type" value="Genomic_DNA"/>
</dbReference>
<feature type="transmembrane region" description="Helical" evidence="1">
    <location>
        <begin position="230"/>
        <end position="250"/>
    </location>
</feature>
<dbReference type="GO" id="GO:0000253">
    <property type="term" value="F:3-beta-hydroxysteroid 3-dehydrogenase (NADP+) activity"/>
    <property type="evidence" value="ECO:0007669"/>
    <property type="project" value="TreeGrafter"/>
</dbReference>
<dbReference type="SUPFAM" id="SSF51735">
    <property type="entry name" value="NAD(P)-binding Rossmann-fold domains"/>
    <property type="match status" value="1"/>
</dbReference>
<name>A0A7I8VNZ1_9ANNE</name>
<keyword evidence="1" id="KW-0472">Membrane</keyword>
<dbReference type="GO" id="GO:0005789">
    <property type="term" value="C:endoplasmic reticulum membrane"/>
    <property type="evidence" value="ECO:0007669"/>
    <property type="project" value="TreeGrafter"/>
</dbReference>